<dbReference type="Proteomes" id="UP000509241">
    <property type="component" value="Chromosome"/>
</dbReference>
<gene>
    <name evidence="1" type="ORF">HYG82_08920</name>
</gene>
<organism evidence="1 2">
    <name type="scientific">Natrinema halophilum</name>
    <dbReference type="NCBI Taxonomy" id="1699371"/>
    <lineage>
        <taxon>Archaea</taxon>
        <taxon>Methanobacteriati</taxon>
        <taxon>Methanobacteriota</taxon>
        <taxon>Stenosarchaea group</taxon>
        <taxon>Halobacteria</taxon>
        <taxon>Halobacteriales</taxon>
        <taxon>Natrialbaceae</taxon>
        <taxon>Natrinema</taxon>
    </lineage>
</organism>
<dbReference type="KEGG" id="haly:HYG82_08920"/>
<reference evidence="1 2" key="1">
    <citation type="submission" date="2020-07" db="EMBL/GenBank/DDBJ databases">
        <authorList>
            <person name="Cui H."/>
        </authorList>
    </citation>
    <scope>NUCLEOTIDE SEQUENCE [LARGE SCALE GENOMIC DNA]</scope>
    <source>
        <strain evidence="1 2">YPL8</strain>
    </source>
</reference>
<dbReference type="AlphaFoldDB" id="A0A7D5K656"/>
<accession>A0A7D5K656</accession>
<evidence type="ECO:0000313" key="2">
    <source>
        <dbReference type="Proteomes" id="UP000509241"/>
    </source>
</evidence>
<dbReference type="GeneID" id="56033409"/>
<dbReference type="EMBL" id="CP058601">
    <property type="protein sequence ID" value="QLG48963.1"/>
    <property type="molecule type" value="Genomic_DNA"/>
</dbReference>
<protein>
    <submittedName>
        <fullName evidence="1">Uncharacterized protein</fullName>
    </submittedName>
</protein>
<proteinExistence type="predicted"/>
<dbReference type="RefSeq" id="WP_179260699.1">
    <property type="nucleotide sequence ID" value="NZ_CP058601.1"/>
</dbReference>
<evidence type="ECO:0000313" key="1">
    <source>
        <dbReference type="EMBL" id="QLG48963.1"/>
    </source>
</evidence>
<sequence>MDSTCAESSGIGSRCTLFVKRWQRSLRKQWPPAAADRSLEERENCLEGSVEIVTTDEDRTVVVRAPVCVGLLGCSSDDDRDGRGGEVEPVDVADPCELGNALEIAVRRLAV</sequence>
<name>A0A7D5K656_9EURY</name>
<keyword evidence="2" id="KW-1185">Reference proteome</keyword>